<dbReference type="Gene3D" id="3.30.70.1950">
    <property type="match status" value="1"/>
</dbReference>
<feature type="region of interest" description="Disordered" evidence="2">
    <location>
        <begin position="113"/>
        <end position="182"/>
    </location>
</feature>
<dbReference type="InterPro" id="IPR038471">
    <property type="entry name" value="MecA_C_sf"/>
</dbReference>
<protein>
    <submittedName>
        <fullName evidence="3">Adaptor protein MecA</fullName>
    </submittedName>
</protein>
<name>A0A9D1LAU2_9CLOT</name>
<dbReference type="AlphaFoldDB" id="A0A9D1LAU2"/>
<feature type="compositionally biased region" description="Polar residues" evidence="2">
    <location>
        <begin position="115"/>
        <end position="127"/>
    </location>
</feature>
<reference evidence="3" key="2">
    <citation type="journal article" date="2021" name="PeerJ">
        <title>Extensive microbial diversity within the chicken gut microbiome revealed by metagenomics and culture.</title>
        <authorList>
            <person name="Gilroy R."/>
            <person name="Ravi A."/>
            <person name="Getino M."/>
            <person name="Pursley I."/>
            <person name="Horton D.L."/>
            <person name="Alikhan N.F."/>
            <person name="Baker D."/>
            <person name="Gharbi K."/>
            <person name="Hall N."/>
            <person name="Watson M."/>
            <person name="Adriaenssens E.M."/>
            <person name="Foster-Nyarko E."/>
            <person name="Jarju S."/>
            <person name="Secka A."/>
            <person name="Antonio M."/>
            <person name="Oren A."/>
            <person name="Chaudhuri R.R."/>
            <person name="La Ragione R."/>
            <person name="Hildebrand F."/>
            <person name="Pallen M.J."/>
        </authorList>
    </citation>
    <scope>NUCLEOTIDE SEQUENCE</scope>
    <source>
        <strain evidence="3">CHK195-4489</strain>
    </source>
</reference>
<reference evidence="3" key="1">
    <citation type="submission" date="2020-10" db="EMBL/GenBank/DDBJ databases">
        <authorList>
            <person name="Gilroy R."/>
        </authorList>
    </citation>
    <scope>NUCLEOTIDE SEQUENCE</scope>
    <source>
        <strain evidence="3">CHK195-4489</strain>
    </source>
</reference>
<dbReference type="EMBL" id="DVMM01000096">
    <property type="protein sequence ID" value="HIU29588.1"/>
    <property type="molecule type" value="Genomic_DNA"/>
</dbReference>
<sequence length="342" mass="39229">MKIERIADNAINIYISSKDLASRNLEVSALKEGTHDLDKLIWDAIDHANIEFGHEFEDRQLNVVNKPDGKGGLILMISHDIDEDYEDNFYYDDENEELLNRFNKILRNAAKSVRSENISSQESVSAGQEQEDDSEEEEEEDSADADEYDEEEYDEEDEDEEEEDEEDHADSASPEQQESTTFDMANIPPEAFRSLFHKIRVQNRNQKVAQQHTSGKKQGKQNQASGSNASPIKFIQPARKHSILSDWDVLIFPEFNDMLEFFSRNKAFKTIASSLYTYRGAYYLVLKPNSKNLNMLNRLEALVIDYNATYLPAESFLPLLKERGTVLMEHGAISKLINHFGL</sequence>
<organism evidence="3 4">
    <name type="scientific">Candidatus Egerieisoma faecipullorum</name>
    <dbReference type="NCBI Taxonomy" id="2840963"/>
    <lineage>
        <taxon>Bacteria</taxon>
        <taxon>Bacillati</taxon>
        <taxon>Bacillota</taxon>
        <taxon>Clostridia</taxon>
        <taxon>Eubacteriales</taxon>
        <taxon>Clostridiaceae</taxon>
        <taxon>Clostridiaceae incertae sedis</taxon>
        <taxon>Candidatus Egerieisoma</taxon>
    </lineage>
</organism>
<feature type="compositionally biased region" description="Polar residues" evidence="2">
    <location>
        <begin position="220"/>
        <end position="230"/>
    </location>
</feature>
<dbReference type="Pfam" id="PF05389">
    <property type="entry name" value="MecA"/>
    <property type="match status" value="1"/>
</dbReference>
<feature type="compositionally biased region" description="Acidic residues" evidence="2">
    <location>
        <begin position="129"/>
        <end position="168"/>
    </location>
</feature>
<gene>
    <name evidence="3" type="ORF">IAD50_04755</name>
</gene>
<proteinExistence type="inferred from homology"/>
<evidence type="ECO:0000256" key="1">
    <source>
        <dbReference type="ARBA" id="ARBA00005397"/>
    </source>
</evidence>
<dbReference type="InterPro" id="IPR008681">
    <property type="entry name" value="Neg-reg_MecA"/>
</dbReference>
<evidence type="ECO:0000256" key="2">
    <source>
        <dbReference type="SAM" id="MobiDB-lite"/>
    </source>
</evidence>
<accession>A0A9D1LAU2</accession>
<feature type="region of interest" description="Disordered" evidence="2">
    <location>
        <begin position="205"/>
        <end position="230"/>
    </location>
</feature>
<feature type="compositionally biased region" description="Polar residues" evidence="2">
    <location>
        <begin position="173"/>
        <end position="182"/>
    </location>
</feature>
<comment type="caution">
    <text evidence="3">The sequence shown here is derived from an EMBL/GenBank/DDBJ whole genome shotgun (WGS) entry which is preliminary data.</text>
</comment>
<evidence type="ECO:0000313" key="4">
    <source>
        <dbReference type="Proteomes" id="UP000824089"/>
    </source>
</evidence>
<evidence type="ECO:0000313" key="3">
    <source>
        <dbReference type="EMBL" id="HIU29588.1"/>
    </source>
</evidence>
<dbReference type="Proteomes" id="UP000824089">
    <property type="component" value="Unassembled WGS sequence"/>
</dbReference>
<comment type="similarity">
    <text evidence="1">Belongs to the MecA family.</text>
</comment>